<keyword evidence="3" id="KW-0732">Signal</keyword>
<dbReference type="PANTHER" id="PTHR12338">
    <property type="entry name" value="AUTOTRANSPORTER"/>
    <property type="match status" value="1"/>
</dbReference>
<dbReference type="SMART" id="SM00912">
    <property type="entry name" value="Haemagg_act"/>
    <property type="match status" value="1"/>
</dbReference>
<dbReference type="Pfam" id="PF18676">
    <property type="entry name" value="MBG_2"/>
    <property type="match status" value="14"/>
</dbReference>
<dbReference type="Gene3D" id="2.160.20.110">
    <property type="match status" value="3"/>
</dbReference>
<dbReference type="SUPFAM" id="SSF51126">
    <property type="entry name" value="Pectin lyase-like"/>
    <property type="match status" value="1"/>
</dbReference>
<dbReference type="InterPro" id="IPR011050">
    <property type="entry name" value="Pectin_lyase_fold/virulence"/>
</dbReference>
<dbReference type="EMBL" id="QKQS01000016">
    <property type="protein sequence ID" value="PZA11760.1"/>
    <property type="molecule type" value="Genomic_DNA"/>
</dbReference>
<evidence type="ECO:0000256" key="3">
    <source>
        <dbReference type="ARBA" id="ARBA00022729"/>
    </source>
</evidence>
<dbReference type="Pfam" id="PF18657">
    <property type="entry name" value="YDG"/>
    <property type="match status" value="12"/>
</dbReference>
<keyword evidence="2" id="KW-0964">Secreted</keyword>
<sequence>MRSARSVKRSTNLQSRALVADSRGSRSRKIVAMVAATALVLTPTLSMAQQLPSGGSVAAGSATISSPNAATLNVNQSSDRAIINWNSFSVGQGGTVNFLQPGASSATLNRVTGTTPSSIAGSINAPGTVLLVNPNGIAITPTGTVNVGSFAASTLNIKDSDFMSGNYTFSGNGASAAVTNAGRINVSDGGFAALLGGQVANDGLISARLGKVGLGSGELITLDLAGDGFLSVAVPTSSLGGIVGSDGRPLVSNKGKIIADGGTVHLSAATAAGLLRDAVNVPGTIRANSVGTRNGKIIIGGGAGGKVQISGKVTASGGRTARGGSIDVSGAKVAVSGKVKASGTTGGRIKITGTESAKISGEVAAKGKTGNGGVVVITAKDVTIESSGKLDVSGTTGGTLLVGGDYQGGANVANNFSTDPVANAETTTVAAGATLRAAGTSGQGGRVVVWSDDTTTFAGALDVSGQGGAGGFAEVSGHRLLDFTGTAALAGTAGAGTLLLDPRNIVISNANSSGGSLSGGTFTPSADDSVLNIATLQAALASGNVVVTTGLSGSAGSQDGNITVASAISWSGSNTLTLTAANNIAINADITAASGGLTINAVGGVTATGGINVGQFTLQSGAWVQNGSTLPSFAATSFTIAGGSFLRVTGGAGNAGSPYQIADVYGLQGIGSSSALLAASYVLANDVDATGTANWNSGAGFVPIGNSTTKFSGSFDGLGHTISGLTIHRSSTDQVGLFGSGSASSAISRLTMANVDIIGHVNVGGLIGQSVGTVTAVSVSGSVVASNLNVGGVAGQLASGGSISDSQSSATVEGYIQVGGLVGGLAGGTISRSNATGIVKGRNNGSIAGNAGGLVGAAANGGSISDSYSTASVSAGGAGGLIGTTNGAVTLSNVWSSGRVSSQLPGGGVIYQQFGSAPVMSGVYWDATTTGVANACGSGTCSGATALTTAQALTQSSYSGFDFTNTWFMIDGSTRPFLRSEYSTTISNAHQLQLIAMNATTLGASYTLAGDIALGTALANPSEMWGSAGFVPIGSASAQFKGSLDGKGHVISGLVINRPSNDDVGLFGYIGSTGSRISNLGVVDARVSGGTHVGIVAADSYGTLDNVWSSGVVSGGYQVGGLVGYAHATISGSHSDATVTATGDGVGGLVGMSASTAAMVTGSYATGAVSGASYVGGLVGQSAGPIELSFATGTVSGTSNYIGGLLGYADAGVTITNTYATGAVNAYNRAGGLVGYFGGITVSNSFATGYVTSSGSSRGGLIAKMGAGTVTNSYWDTQTSGLSTSDGGTGVTTATLQAALPSGWNTATWGIIAGVSYPFLKSFWSGTPQVVSGTAYTNNGVTPASGGNVAVMVNGAAVGSASAGANGYYNVLLAPGTIGSNSQLVSFTSGTNAGVSYVQNAAGSITGLNILGNTLVEQSAASTLSSISSGLAVAIGSSGVSTALANRWIVATGSSFTIDQAISQTGNLVLSSNGTVTQTAGASISAATLKLQYISSGISYSLTDSGNAVSSLQPGNLGSGSLDFYSSTDLSVGAFTANGGLLIRTAGALTLAGPLSSSATGNAVVLSAGTGFVNNAGSSAISVPNGRWLVYAAAPTGNTFNNLDSGNTAVWNATYAANAPATIASGNRYVFAYQPTLTFSSTDASKYYGATADVSSSYTVTGASAGVSGAFKADTLSSLYTGTPVLSSAGAAGTATVAGGPYLIDIAQGSVASTGSYALNFVSSGQLTVNKASLIIYVSTAYKTYGTGYTGSSSDYSVSGLQNSDKVTGVTLTSDGAAATAIVGSYGLNASAVQGIGLDNYNVMYSQGTLVVSKASLTITASNGSKVYGNNLTFAGTEFTVSGLHNSDAVSSVTLTSGGAAATANANSYQITASNATGTGLSNYLIYYNAGYLSVTPAPLTITANDRSKTYGSALPLGSTDFTLSGSLYNNDKVDGVTFTSAAAGATAAVGWSTIYANNATGTGLANYSISYVTGKLTVNPAPLTITANDATKTYGAAWGGGGYSVSGALYNGDTISGVSLSSTGAGTAANVGTYAITASGATGTGLYNYAITYQPGTLTVNPAPLTITANDQSKIYGASLDLGSTAYTVTGNLYNGNKINSVTLASDGAAAGGSAGSHAITASAAQGDGLSNYAITYADGTLTVNKATLIIYAGSANKTYGTTYNSTSNFVASGLLNGDNVNSVTLSSAGAAATATVASYGLTPSNAQGTGLSNYNIYYQASTLQVSPATLTITAANATKTYGTDLSFVGTEFTASGLTNGDTVSGVTLSSAGAAASKGTGTYQVTASAATGTGLSNYLIYYNPGSLNVTPAPLTITANNQSKTYGSAISLDSTAFTVTGALYNNDKVTGVTLSSFGTNATAAAGGSTIYASNATGSGLNNYSITYATGWLTVNPAPLTITANDASKTYGAVSGMAGYSVTGSLYNGDTLTSVTLSSAGAYGTAGVGSYSISASGAAGTGIYNYAITYLPGTLTVNPAPLTITANGQSKVYGNTIDLGSTAYTVSGSLYNGDKINSVTLASDGAAATAAAGPHAIIASAAQGNGLSNYAITYADGALTVNKATLIVYAGMASKIYGDTYTSTSDFTTSGLKNADKVVAVTLGSTGAAATAGVGNYDLIASAAIGSGLSNYAISYQPGTLQVSPAILTITGTDLSKVYGSARSFSGTEFTATGLVNGDTVDAVSLSSAGAAASANVGSYQVAVSGASGNRLGNYLIYYNAGNLVVTQAPLTVTALDQHKTYGTDLALGSTGFSTTGTLFNGDKIDGVTLLSGGAGVSGTVGTYGLTASNAVGSGLSNYAITYVAGTLTVDRAPLTITANDRTKTYGDMLTFGPNGYTVTGSLYNSDTINAVNLASAGVAATANAGGYTITASGVQGAGLENYAITYASGSLTVNKADLTVTAANATKTYDGQAFTGGNGVGYAGFVNNENTSVLGGTLAYGGTAQGAVNAGSYTLTASGLTSSNYNISYVAGGLTVNRAVISAIAVADDKVYDGTTTATGSIVGFNGVVQGDAVNVGGSGTFVFADANVGSGKTVAVSGLTLSGASAGNYILSTTASSSASITPATLTIASAGSVAGSKVYDGNTSAAVTGNGTLAGVIGGDVVGLLLGGTVYADKNVGTGKTVTGSYSLTGAGASNYVLSSSGFTGSADITAATLTIASAGSVAGSKIYDGGTSAAVTGNGTLSGVLNGDAVSLLLGGTVYADKNVGTGKTVTGGYSLTGAGAGNYVLSSTGFTGSADITPATLTIASAGSVAGSKVYDGNTSAAVTGNGSLSGVIGGDAVSLLLGGTVYADKNVGTGKTVTGSYSLTGAGAGNYALSSTGFTGSADITPATLTIASAGSVAGSKVYDGNTSAAVTGNGTLAGVINDDAVSLLLAGTAYADKNVGTGKTVTGSYSLTGAGAGNYVLASTGFTGSADITAATLTIASAGSVAGSKVYDGTTSAMVAGNGTLAGVIGSDEVTLLLGGTSYADKNVGTGKAVTGSYSLSGAGAGNYVLASTGFTGSADITPATLTIASAGTVAGSKVYDGNTSASVTGNGTLAGVIGGDAVSLLLAGTAYADKNVGTGKTVTGSYSLSGAGASNYVLSSTGFTGSADITPATLTIASAGTVAGSKVYDGNTSAAVTGNGTLAGVLNGDAVSLLLAGTVYADKNVGAGKTVTGSYSLTGAGASNYVLASTGFTGAADITPATLTIASAGSVAGSKVYDGTTSAAVTGNGTLSGVLNGDAVSLLLAGTAYADKNVGTGKTVTGSYSLSGADAGNYMLASTGFIGSADITAAMLSIASAGSVAASKVYDGTTAAAVTGNGTLSGVINGDVVGLLLAGTAYADKNVGTGKTVTGSYSLTGAEAGNYVLATTGFTGAADITPATLTIASAGTVAGTKVYDGSTSAAVTGNGTLSGVFGSDAVALLLSGAAYADKNVGAGKAVTGSYSLTGAGAGNYVLATTGFAGVADIAPATLTLASNGSVAASKVYDGTTAAAVTGNGTLSGVIGSDEVALLLAGIAYADKNVGTGKTVTGSYGLTGAGAGNYVLASTGFIGAADITPRAITVAAEPGSKTSGTADPVFGFSLINGSLVAGDSLSGALSRDPGESVGSYAILQGTLAASQNYLLSYVGADFTILAAPTTPTVTATNSGDYPTSQYFASGSESTPVAVTISYQQPASPVVPVIAAIRAAAPVVRTAGNTGDANQNIAVGAGAGTLFRPISQFDNQQYSKAELPGFAPEAAEAAVLTMIARGETNDQQPFKIDALWGDGAASWSRLDHPDVRAVSFTDGNGTERVPGGGNAFAFVGGQTDVAALLRKGPVVLQGGKTEGVPTPWLLVLSVTADGKGLLANDPMTGQQVILAFDSATKSVGGVTAVINPADKQPAAVGDAVPPFVAHADKITPAMWTALKAFKPAGYFAVTM</sequence>
<dbReference type="Proteomes" id="UP000248134">
    <property type="component" value="Unassembled WGS sequence"/>
</dbReference>
<dbReference type="InterPro" id="IPR012334">
    <property type="entry name" value="Pectin_lyas_fold"/>
</dbReference>
<dbReference type="InterPro" id="IPR041286">
    <property type="entry name" value="MBG_2"/>
</dbReference>
<dbReference type="Pfam" id="PF07581">
    <property type="entry name" value="Glug"/>
    <property type="match status" value="1"/>
</dbReference>
<proteinExistence type="predicted"/>
<dbReference type="Gene3D" id="2.160.20.10">
    <property type="entry name" value="Single-stranded right-handed beta-helix, Pectin lyase-like"/>
    <property type="match status" value="2"/>
</dbReference>
<feature type="domain" description="Filamentous haemagglutinin FhaB/tRNA nuclease CdiA-like TPS" evidence="4">
    <location>
        <begin position="48"/>
        <end position="161"/>
    </location>
</feature>
<dbReference type="InterPro" id="IPR011493">
    <property type="entry name" value="GLUG"/>
</dbReference>
<evidence type="ECO:0000313" key="6">
    <source>
        <dbReference type="Proteomes" id="UP000248134"/>
    </source>
</evidence>
<dbReference type="GO" id="GO:0005576">
    <property type="term" value="C:extracellular region"/>
    <property type="evidence" value="ECO:0007669"/>
    <property type="project" value="UniProtKB-SubCell"/>
</dbReference>
<comment type="caution">
    <text evidence="5">The sequence shown here is derived from an EMBL/GenBank/DDBJ whole genome shotgun (WGS) entry which is preliminary data.</text>
</comment>
<dbReference type="Gene3D" id="3.30.210.10">
    <property type="entry name" value="DNA polymerase, thumb domain"/>
    <property type="match status" value="1"/>
</dbReference>
<dbReference type="OrthoDB" id="1776524at2"/>
<dbReference type="Gene3D" id="3.30.160.710">
    <property type="match status" value="1"/>
</dbReference>
<dbReference type="NCBIfam" id="TIGR01901">
    <property type="entry name" value="adhes_NPXG"/>
    <property type="match status" value="1"/>
</dbReference>
<dbReference type="InterPro" id="IPR050909">
    <property type="entry name" value="Bact_Autotransporter_VF"/>
</dbReference>
<comment type="subcellular location">
    <subcellularLocation>
        <location evidence="1">Secreted</location>
    </subcellularLocation>
</comment>
<dbReference type="PANTHER" id="PTHR12338:SF8">
    <property type="entry name" value="HEME_HEMOPEXIN-BINDING PROTEIN"/>
    <property type="match status" value="1"/>
</dbReference>
<name>A0A323UJI8_RHOPL</name>
<organism evidence="5 6">
    <name type="scientific">Rhodopseudomonas palustris</name>
    <dbReference type="NCBI Taxonomy" id="1076"/>
    <lineage>
        <taxon>Bacteria</taxon>
        <taxon>Pseudomonadati</taxon>
        <taxon>Pseudomonadota</taxon>
        <taxon>Alphaproteobacteria</taxon>
        <taxon>Hyphomicrobiales</taxon>
        <taxon>Nitrobacteraceae</taxon>
        <taxon>Rhodopseudomonas</taxon>
    </lineage>
</organism>
<protein>
    <recommendedName>
        <fullName evidence="4">Filamentous haemagglutinin FhaB/tRNA nuclease CdiA-like TPS domain-containing protein</fullName>
    </recommendedName>
</protein>
<dbReference type="InterPro" id="IPR041248">
    <property type="entry name" value="YDG"/>
</dbReference>
<reference evidence="5 6" key="1">
    <citation type="submission" date="2018-06" db="EMBL/GenBank/DDBJ databases">
        <title>Draft Whole-Genome Sequence of the purple photosynthetic bacterium Rhodospeudomonas palustris XCP.</title>
        <authorList>
            <person name="Rayyan A."/>
            <person name="Meyer T.E."/>
            <person name="Kyndt J.A."/>
        </authorList>
    </citation>
    <scope>NUCLEOTIDE SEQUENCE [LARGE SCALE GENOMIC DNA]</scope>
    <source>
        <strain evidence="5 6">XCP</strain>
    </source>
</reference>
<evidence type="ECO:0000256" key="1">
    <source>
        <dbReference type="ARBA" id="ARBA00004613"/>
    </source>
</evidence>
<evidence type="ECO:0000256" key="2">
    <source>
        <dbReference type="ARBA" id="ARBA00022525"/>
    </source>
</evidence>
<dbReference type="InterPro" id="IPR008638">
    <property type="entry name" value="FhaB/CdiA-like_TPS"/>
</dbReference>
<gene>
    <name evidence="5" type="ORF">DNX69_11640</name>
</gene>
<dbReference type="InterPro" id="IPR037160">
    <property type="entry name" value="DNA_Pol_thumb_sf"/>
</dbReference>
<evidence type="ECO:0000259" key="4">
    <source>
        <dbReference type="SMART" id="SM00912"/>
    </source>
</evidence>
<accession>A0A323UJI8</accession>
<evidence type="ECO:0000313" key="5">
    <source>
        <dbReference type="EMBL" id="PZA11760.1"/>
    </source>
</evidence>